<comment type="caution">
    <text evidence="2">The sequence shown here is derived from an EMBL/GenBank/DDBJ whole genome shotgun (WGS) entry which is preliminary data.</text>
</comment>
<keyword evidence="3" id="KW-1185">Reference proteome</keyword>
<name>A0A8H6FBS9_9LECA</name>
<sequence length="274" mass="31649">MTEPPVPRRIFVFDHPRTVSQMFHRLFANHEELENIFHPFMGASMYGPERIQLTLKHCSVAEDAQEDLAFNAHMERETYQVAAQRLTESIATAEKKADVFKLQTADEDFAIYTSFRWLRIIFDSYREFYSENDDLVPPYSSCSTIDGTKEKPIWPLVIDAEDVVYSTQAIVSKLCDIWHIDSSGVQYSWKATPKEERPKDKIMCGFFDTLLSSTGVIQGNKRDDRSLDIDEETVKWTAEFGEQVAADLRRFAIAAMPDYEYLRQFCLCAARGYT</sequence>
<organism evidence="2 3">
    <name type="scientific">Letharia lupina</name>
    <dbReference type="NCBI Taxonomy" id="560253"/>
    <lineage>
        <taxon>Eukaryota</taxon>
        <taxon>Fungi</taxon>
        <taxon>Dikarya</taxon>
        <taxon>Ascomycota</taxon>
        <taxon>Pezizomycotina</taxon>
        <taxon>Lecanoromycetes</taxon>
        <taxon>OSLEUM clade</taxon>
        <taxon>Lecanoromycetidae</taxon>
        <taxon>Lecanorales</taxon>
        <taxon>Lecanorineae</taxon>
        <taxon>Parmeliaceae</taxon>
        <taxon>Letharia</taxon>
    </lineage>
</organism>
<feature type="coiled-coil region" evidence="1">
    <location>
        <begin position="76"/>
        <end position="103"/>
    </location>
</feature>
<keyword evidence="1" id="KW-0175">Coiled coil</keyword>
<gene>
    <name evidence="2" type="ORF">HO133_001135</name>
</gene>
<evidence type="ECO:0000313" key="2">
    <source>
        <dbReference type="EMBL" id="KAF6222049.1"/>
    </source>
</evidence>
<dbReference type="PANTHER" id="PTHR48312:SF1">
    <property type="entry name" value="SULFOTRANSFERASE"/>
    <property type="match status" value="1"/>
</dbReference>
<dbReference type="RefSeq" id="XP_037151484.1">
    <property type="nucleotide sequence ID" value="XM_037292065.1"/>
</dbReference>
<accession>A0A8H6FBS9</accession>
<dbReference type="Proteomes" id="UP000593566">
    <property type="component" value="Unassembled WGS sequence"/>
</dbReference>
<reference evidence="2 3" key="1">
    <citation type="journal article" date="2020" name="Genomics">
        <title>Complete, high-quality genomes from long-read metagenomic sequencing of two wolf lichen thalli reveals enigmatic genome architecture.</title>
        <authorList>
            <person name="McKenzie S.K."/>
            <person name="Walston R.F."/>
            <person name="Allen J.L."/>
        </authorList>
    </citation>
    <scope>NUCLEOTIDE SEQUENCE [LARGE SCALE GENOMIC DNA]</scope>
    <source>
        <strain evidence="2">WasteWater1</strain>
    </source>
</reference>
<dbReference type="AlphaFoldDB" id="A0A8H6FBS9"/>
<protein>
    <submittedName>
        <fullName evidence="2">Uncharacterized protein</fullName>
    </submittedName>
</protein>
<evidence type="ECO:0000256" key="1">
    <source>
        <dbReference type="SAM" id="Coils"/>
    </source>
</evidence>
<proteinExistence type="predicted"/>
<dbReference type="PANTHER" id="PTHR48312">
    <property type="match status" value="1"/>
</dbReference>
<dbReference type="EMBL" id="JACCJB010000012">
    <property type="protein sequence ID" value="KAF6222049.1"/>
    <property type="molecule type" value="Genomic_DNA"/>
</dbReference>
<dbReference type="GeneID" id="59329551"/>
<evidence type="ECO:0000313" key="3">
    <source>
        <dbReference type="Proteomes" id="UP000593566"/>
    </source>
</evidence>